<organism evidence="2">
    <name type="scientific">freshwater metagenome</name>
    <dbReference type="NCBI Taxonomy" id="449393"/>
    <lineage>
        <taxon>unclassified sequences</taxon>
        <taxon>metagenomes</taxon>
        <taxon>ecological metagenomes</taxon>
    </lineage>
</organism>
<dbReference type="InterPro" id="IPR003607">
    <property type="entry name" value="HD/PDEase_dom"/>
</dbReference>
<dbReference type="SUPFAM" id="SSF109604">
    <property type="entry name" value="HD-domain/PDEase-like"/>
    <property type="match status" value="1"/>
</dbReference>
<dbReference type="PANTHER" id="PTHR45228">
    <property type="entry name" value="CYCLIC DI-GMP PHOSPHODIESTERASE TM_0186-RELATED"/>
    <property type="match status" value="1"/>
</dbReference>
<feature type="transmembrane region" description="Helical" evidence="1">
    <location>
        <begin position="73"/>
        <end position="92"/>
    </location>
</feature>
<reference evidence="2" key="1">
    <citation type="submission" date="2020-05" db="EMBL/GenBank/DDBJ databases">
        <authorList>
            <person name="Chiriac C."/>
            <person name="Salcher M."/>
            <person name="Ghai R."/>
            <person name="Kavagutti S V."/>
        </authorList>
    </citation>
    <scope>NUCLEOTIDE SEQUENCE</scope>
</reference>
<name>A0A6J7DEW8_9ZZZZ</name>
<feature type="transmembrane region" description="Helical" evidence="1">
    <location>
        <begin position="199"/>
        <end position="218"/>
    </location>
</feature>
<dbReference type="EMBL" id="CAFBLM010000025">
    <property type="protein sequence ID" value="CAB4869217.1"/>
    <property type="molecule type" value="Genomic_DNA"/>
</dbReference>
<feature type="transmembrane region" description="Helical" evidence="1">
    <location>
        <begin position="132"/>
        <end position="150"/>
    </location>
</feature>
<feature type="transmembrane region" description="Helical" evidence="1">
    <location>
        <begin position="98"/>
        <end position="120"/>
    </location>
</feature>
<keyword evidence="1" id="KW-0472">Membrane</keyword>
<dbReference type="InterPro" id="IPR052020">
    <property type="entry name" value="Cyclic_di-GMP/3'3'-cGAMP_PDE"/>
</dbReference>
<keyword evidence="1" id="KW-1133">Transmembrane helix</keyword>
<proteinExistence type="predicted"/>
<accession>A0A6J7DEW8</accession>
<feature type="transmembrane region" description="Helical" evidence="1">
    <location>
        <begin position="48"/>
        <end position="66"/>
    </location>
</feature>
<dbReference type="CDD" id="cd00077">
    <property type="entry name" value="HDc"/>
    <property type="match status" value="1"/>
</dbReference>
<feature type="transmembrane region" description="Helical" evidence="1">
    <location>
        <begin position="21"/>
        <end position="42"/>
    </location>
</feature>
<sequence>MTTLEAVRPRSGSHEAGLTASVLLAVAALIVTVISLCATAIGGVRQPLIALAFGVFIGVGAFLRLRLPGDREVWPVATAGALAYSVLPWFGGVKAEHAAYQAVTVTAVAMVLGMIPHVIASRLPALDLVSRQILSVALAAFLFRPLWVYAQGQSFPAWQISLIMVAVCILALLADAVMASVVRAAKTRAPFLRTLGDELQAGLGLNSAVAATAVMISMTSSAMAYWSLPVFALQMVLVQVAFKRYAMIRSTYRQTIRALSRVTEVGGYTETGHARRVCDISLAVGREMGMAETDLLNLEYAALMHDIGQLSLDDPIPGGATVVAAPYQQRQIAEKGADVIVQTGVLDEVARIVRHIPDPYRRPQEAADLSVPLGSRIIRAVNAFDDLVGGSLEGSRRYEALERLRLGMVYDFDPKVVETLSRIVERNTSFAM</sequence>
<evidence type="ECO:0000256" key="1">
    <source>
        <dbReference type="SAM" id="Phobius"/>
    </source>
</evidence>
<dbReference type="Pfam" id="PF13487">
    <property type="entry name" value="HD_5"/>
    <property type="match status" value="1"/>
</dbReference>
<dbReference type="Gene3D" id="1.10.3210.10">
    <property type="entry name" value="Hypothetical protein af1432"/>
    <property type="match status" value="1"/>
</dbReference>
<dbReference type="AlphaFoldDB" id="A0A6J7DEW8"/>
<protein>
    <submittedName>
        <fullName evidence="2">Unannotated protein</fullName>
    </submittedName>
</protein>
<gene>
    <name evidence="2" type="ORF">UFOPK3401_00703</name>
</gene>
<evidence type="ECO:0000313" key="2">
    <source>
        <dbReference type="EMBL" id="CAB4869217.1"/>
    </source>
</evidence>
<dbReference type="PANTHER" id="PTHR45228:SF4">
    <property type="entry name" value="LIPOPROTEIN"/>
    <property type="match status" value="1"/>
</dbReference>
<keyword evidence="1" id="KW-0812">Transmembrane</keyword>
<feature type="transmembrane region" description="Helical" evidence="1">
    <location>
        <begin position="156"/>
        <end position="178"/>
    </location>
</feature>